<dbReference type="InterPro" id="IPR000259">
    <property type="entry name" value="Adhesion_dom_fimbrial"/>
</dbReference>
<evidence type="ECO:0000256" key="1">
    <source>
        <dbReference type="ARBA" id="ARBA00004561"/>
    </source>
</evidence>
<dbReference type="InterPro" id="IPR036937">
    <property type="entry name" value="Adhesion_dom_fimbrial_sf"/>
</dbReference>
<dbReference type="Gene3D" id="2.60.40.1090">
    <property type="entry name" value="Fimbrial-type adhesion domain"/>
    <property type="match status" value="1"/>
</dbReference>
<dbReference type="Pfam" id="PF00419">
    <property type="entry name" value="Fimbrial"/>
    <property type="match status" value="1"/>
</dbReference>
<dbReference type="AlphaFoldDB" id="A0A419N2A5"/>
<dbReference type="GO" id="GO:0043709">
    <property type="term" value="P:cell adhesion involved in single-species biofilm formation"/>
    <property type="evidence" value="ECO:0007669"/>
    <property type="project" value="TreeGrafter"/>
</dbReference>
<accession>A0A419N2A5</accession>
<evidence type="ECO:0000256" key="2">
    <source>
        <dbReference type="ARBA" id="ARBA00022729"/>
    </source>
</evidence>
<keyword evidence="2 4" id="KW-0732">Signal</keyword>
<evidence type="ECO:0000313" key="7">
    <source>
        <dbReference type="Proteomes" id="UP000284908"/>
    </source>
</evidence>
<dbReference type="EMBL" id="RAHH01000052">
    <property type="protein sequence ID" value="RJT32586.1"/>
    <property type="molecule type" value="Genomic_DNA"/>
</dbReference>
<name>A0A419N2A5_9GAMM</name>
<dbReference type="InterPro" id="IPR050263">
    <property type="entry name" value="Bact_Fimbrial_Adh_Pro"/>
</dbReference>
<comment type="caution">
    <text evidence="6">The sequence shown here is derived from an EMBL/GenBank/DDBJ whole genome shotgun (WGS) entry which is preliminary data.</text>
</comment>
<evidence type="ECO:0000256" key="3">
    <source>
        <dbReference type="ARBA" id="ARBA00023263"/>
    </source>
</evidence>
<dbReference type="SUPFAM" id="SSF49401">
    <property type="entry name" value="Bacterial adhesins"/>
    <property type="match status" value="1"/>
</dbReference>
<evidence type="ECO:0000313" key="6">
    <source>
        <dbReference type="EMBL" id="RJT32586.1"/>
    </source>
</evidence>
<organism evidence="6 7">
    <name type="scientific">Rahnella woolbedingensis</name>
    <dbReference type="NCBI Taxonomy" id="1510574"/>
    <lineage>
        <taxon>Bacteria</taxon>
        <taxon>Pseudomonadati</taxon>
        <taxon>Pseudomonadota</taxon>
        <taxon>Gammaproteobacteria</taxon>
        <taxon>Enterobacterales</taxon>
        <taxon>Yersiniaceae</taxon>
        <taxon>Rahnella</taxon>
    </lineage>
</organism>
<sequence>MKALLVILLFCSFQCHAYSDRACYSASGTPTVTTYNAEKTISTKKNVAGSVVYQGSAQNVGKSFTYSCECADKTGYAFLYWSGVSDFPSASANYLQITPEFKAGVNSFIYTNTSGGNYYSIPFSGITSQFTSPCDESNKSTKSAIQTRIDLIITKPFIGNLSFHGVVGRVYLSRSASAVNQADPPVVVINLDLELSVPDACTVRPGGVITVDLGQNIRQGQFRGQNYPLPPKSYTPRSLDLTFDCNFSNADVDVTLTGNKDAQQQGFASTRPDVSVIVTDDEGKIISPDSFAGDVNVKADKSSTTLHLKAYPTNSGEHAIPEAGSYSAAATILLSYK</sequence>
<feature type="chain" id="PRO_5019141282" description="Fimbrial-type adhesion domain-containing protein" evidence="4">
    <location>
        <begin position="18"/>
        <end position="337"/>
    </location>
</feature>
<protein>
    <recommendedName>
        <fullName evidence="5">Fimbrial-type adhesion domain-containing protein</fullName>
    </recommendedName>
</protein>
<dbReference type="OrthoDB" id="5591224at2"/>
<reference evidence="6 7" key="1">
    <citation type="submission" date="2018-09" db="EMBL/GenBank/DDBJ databases">
        <authorList>
            <person name="Le Fleche-Mateos A."/>
        </authorList>
    </citation>
    <scope>NUCLEOTIDE SEQUENCE [LARGE SCALE GENOMIC DNA]</scope>
    <source>
        <strain evidence="6 7">DSM 27399</strain>
    </source>
</reference>
<keyword evidence="3" id="KW-0281">Fimbrium</keyword>
<dbReference type="PANTHER" id="PTHR33420:SF31">
    <property type="entry name" value="TYPE 1 FIMBRIN D-MANNOSE SPECIFIC ADHESIN"/>
    <property type="match status" value="1"/>
</dbReference>
<comment type="subcellular location">
    <subcellularLocation>
        <location evidence="1">Fimbrium</location>
    </subcellularLocation>
</comment>
<dbReference type="RefSeq" id="WP_120135236.1">
    <property type="nucleotide sequence ID" value="NZ_RAHH01000052.1"/>
</dbReference>
<gene>
    <name evidence="6" type="ORF">D6C13_24530</name>
</gene>
<dbReference type="InterPro" id="IPR008966">
    <property type="entry name" value="Adhesion_dom_sf"/>
</dbReference>
<keyword evidence="7" id="KW-1185">Reference proteome</keyword>
<feature type="signal peptide" evidence="4">
    <location>
        <begin position="1"/>
        <end position="17"/>
    </location>
</feature>
<feature type="domain" description="Fimbrial-type adhesion" evidence="5">
    <location>
        <begin position="189"/>
        <end position="337"/>
    </location>
</feature>
<evidence type="ECO:0000259" key="5">
    <source>
        <dbReference type="Pfam" id="PF00419"/>
    </source>
</evidence>
<dbReference type="Proteomes" id="UP000284908">
    <property type="component" value="Unassembled WGS sequence"/>
</dbReference>
<dbReference type="GO" id="GO:0009289">
    <property type="term" value="C:pilus"/>
    <property type="evidence" value="ECO:0007669"/>
    <property type="project" value="UniProtKB-SubCell"/>
</dbReference>
<dbReference type="PANTHER" id="PTHR33420">
    <property type="entry name" value="FIMBRIAL SUBUNIT ELFA-RELATED"/>
    <property type="match status" value="1"/>
</dbReference>
<proteinExistence type="predicted"/>
<evidence type="ECO:0000256" key="4">
    <source>
        <dbReference type="SAM" id="SignalP"/>
    </source>
</evidence>